<name>M7TW77_BOTF1</name>
<dbReference type="EMBL" id="KB707804">
    <property type="protein sequence ID" value="EMR87891.1"/>
    <property type="molecule type" value="Genomic_DNA"/>
</dbReference>
<accession>M7TW77</accession>
<protein>
    <submittedName>
        <fullName evidence="2">Uncharacterized protein</fullName>
    </submittedName>
</protein>
<proteinExistence type="predicted"/>
<evidence type="ECO:0000313" key="3">
    <source>
        <dbReference type="Proteomes" id="UP000012045"/>
    </source>
</evidence>
<dbReference type="HOGENOM" id="CLU_1414957_0_0_1"/>
<dbReference type="Proteomes" id="UP000012045">
    <property type="component" value="Unassembled WGS sequence"/>
</dbReference>
<feature type="region of interest" description="Disordered" evidence="1">
    <location>
        <begin position="1"/>
        <end position="35"/>
    </location>
</feature>
<sequence>MSKSQGNVPNRLGLNYGAKASKASKVNENPTLPAQKMQDKIKELERRFEEQFSQSEKMQDNIEGLERRLEEQFNQSEKMQDQIKVLERHLEERCNQNESIEKTRDQKSEYCNSQTKKLGETVKKLATLALQLKNRIDEDSQRQNREREAQDKIQDVQSAMQKILATIMEQQHKHISDMIEFQIQLPASIRGE</sequence>
<dbReference type="OrthoDB" id="3551309at2759"/>
<reference evidence="3" key="1">
    <citation type="journal article" date="2013" name="Genome Announc.">
        <title>Draft genome sequence of Botrytis cinerea BcDW1, inoculum for noble rot of grape berries.</title>
        <authorList>
            <person name="Blanco-Ulate B."/>
            <person name="Allen G."/>
            <person name="Powell A.L."/>
            <person name="Cantu D."/>
        </authorList>
    </citation>
    <scope>NUCLEOTIDE SEQUENCE [LARGE SCALE GENOMIC DNA]</scope>
    <source>
        <strain evidence="3">BcDW1</strain>
    </source>
</reference>
<evidence type="ECO:0000313" key="2">
    <source>
        <dbReference type="EMBL" id="EMR87891.1"/>
    </source>
</evidence>
<dbReference type="AlphaFoldDB" id="M7TW77"/>
<organism evidence="2 3">
    <name type="scientific">Botryotinia fuckeliana (strain BcDW1)</name>
    <name type="common">Noble rot fungus</name>
    <name type="synonym">Botrytis cinerea</name>
    <dbReference type="NCBI Taxonomy" id="1290391"/>
    <lineage>
        <taxon>Eukaryota</taxon>
        <taxon>Fungi</taxon>
        <taxon>Dikarya</taxon>
        <taxon>Ascomycota</taxon>
        <taxon>Pezizomycotina</taxon>
        <taxon>Leotiomycetes</taxon>
        <taxon>Helotiales</taxon>
        <taxon>Sclerotiniaceae</taxon>
        <taxon>Botrytis</taxon>
    </lineage>
</organism>
<gene>
    <name evidence="2" type="ORF">BcDW1_3426</name>
</gene>
<evidence type="ECO:0000256" key="1">
    <source>
        <dbReference type="SAM" id="MobiDB-lite"/>
    </source>
</evidence>